<name>A0AAE0LB90_9CHLO</name>
<dbReference type="InterPro" id="IPR007138">
    <property type="entry name" value="ABM_dom"/>
</dbReference>
<sequence length="184" mass="20885">MRAFTPNRLTFRSTKFARAIYTSGGVRATPHQLCSYQVPACKSRVQLRVSASSLDHTRHGFVSSLQVLVSSSTDWQLRATSADDSTESVYCLNVSLYVKPERREEFLETIRANAQGTRTKEPLALEYSWGESATESNTFHFHEKYKGRAGFEAHTQASHFADWEKFAGSDPFSKEPKVEFYELN</sequence>
<feature type="domain" description="ABM" evidence="1">
    <location>
        <begin position="90"/>
        <end position="180"/>
    </location>
</feature>
<dbReference type="PANTHER" id="PTHR33336:SF15">
    <property type="entry name" value="ABM DOMAIN-CONTAINING PROTEIN"/>
    <property type="match status" value="1"/>
</dbReference>
<proteinExistence type="predicted"/>
<dbReference type="PANTHER" id="PTHR33336">
    <property type="entry name" value="QUINOL MONOOXYGENASE YGIN-RELATED"/>
    <property type="match status" value="1"/>
</dbReference>
<dbReference type="PROSITE" id="PS51725">
    <property type="entry name" value="ABM"/>
    <property type="match status" value="1"/>
</dbReference>
<dbReference type="SUPFAM" id="SSF54909">
    <property type="entry name" value="Dimeric alpha+beta barrel"/>
    <property type="match status" value="1"/>
</dbReference>
<dbReference type="InterPro" id="IPR011008">
    <property type="entry name" value="Dimeric_a/b-barrel"/>
</dbReference>
<reference evidence="2 3" key="1">
    <citation type="journal article" date="2015" name="Genome Biol. Evol.">
        <title>Comparative Genomics of a Bacterivorous Green Alga Reveals Evolutionary Causalities and Consequences of Phago-Mixotrophic Mode of Nutrition.</title>
        <authorList>
            <person name="Burns J.A."/>
            <person name="Paasch A."/>
            <person name="Narechania A."/>
            <person name="Kim E."/>
        </authorList>
    </citation>
    <scope>NUCLEOTIDE SEQUENCE [LARGE SCALE GENOMIC DNA]</scope>
    <source>
        <strain evidence="2 3">PLY_AMNH</strain>
    </source>
</reference>
<dbReference type="Proteomes" id="UP001190700">
    <property type="component" value="Unassembled WGS sequence"/>
</dbReference>
<organism evidence="2 3">
    <name type="scientific">Cymbomonas tetramitiformis</name>
    <dbReference type="NCBI Taxonomy" id="36881"/>
    <lineage>
        <taxon>Eukaryota</taxon>
        <taxon>Viridiplantae</taxon>
        <taxon>Chlorophyta</taxon>
        <taxon>Pyramimonadophyceae</taxon>
        <taxon>Pyramimonadales</taxon>
        <taxon>Pyramimonadaceae</taxon>
        <taxon>Cymbomonas</taxon>
    </lineage>
</organism>
<dbReference type="Gene3D" id="3.30.70.100">
    <property type="match status" value="1"/>
</dbReference>
<dbReference type="GO" id="GO:0003824">
    <property type="term" value="F:catalytic activity"/>
    <property type="evidence" value="ECO:0007669"/>
    <property type="project" value="TreeGrafter"/>
</dbReference>
<comment type="caution">
    <text evidence="2">The sequence shown here is derived from an EMBL/GenBank/DDBJ whole genome shotgun (WGS) entry which is preliminary data.</text>
</comment>
<protein>
    <recommendedName>
        <fullName evidence="1">ABM domain-containing protein</fullName>
    </recommendedName>
</protein>
<evidence type="ECO:0000313" key="2">
    <source>
        <dbReference type="EMBL" id="KAK3278702.1"/>
    </source>
</evidence>
<keyword evidence="3" id="KW-1185">Reference proteome</keyword>
<dbReference type="Pfam" id="PF03992">
    <property type="entry name" value="ABM"/>
    <property type="match status" value="1"/>
</dbReference>
<evidence type="ECO:0000259" key="1">
    <source>
        <dbReference type="PROSITE" id="PS51725"/>
    </source>
</evidence>
<evidence type="ECO:0000313" key="3">
    <source>
        <dbReference type="Proteomes" id="UP001190700"/>
    </source>
</evidence>
<gene>
    <name evidence="2" type="ORF">CYMTET_13378</name>
</gene>
<accession>A0AAE0LB90</accession>
<dbReference type="InterPro" id="IPR050744">
    <property type="entry name" value="AI-2_Isomerase_LsrG"/>
</dbReference>
<dbReference type="AlphaFoldDB" id="A0AAE0LB90"/>
<dbReference type="EMBL" id="LGRX02005318">
    <property type="protein sequence ID" value="KAK3278702.1"/>
    <property type="molecule type" value="Genomic_DNA"/>
</dbReference>